<dbReference type="GeneID" id="66100324"/>
<dbReference type="AlphaFoldDB" id="A0A9P7VGG8"/>
<proteinExistence type="predicted"/>
<reference evidence="3" key="1">
    <citation type="submission" date="2020-11" db="EMBL/GenBank/DDBJ databases">
        <title>Adaptations for nitrogen fixation in a non-lichenized fungal sporocarp promotes dispersal by wood-feeding termites.</title>
        <authorList>
            <consortium name="DOE Joint Genome Institute"/>
            <person name="Koch R.A."/>
            <person name="Yoon G."/>
            <person name="Arayal U."/>
            <person name="Lail K."/>
            <person name="Amirebrahimi M."/>
            <person name="Labutti K."/>
            <person name="Lipzen A."/>
            <person name="Riley R."/>
            <person name="Barry K."/>
            <person name="Henrissat B."/>
            <person name="Grigoriev I.V."/>
            <person name="Herr J.R."/>
            <person name="Aime M.C."/>
        </authorList>
    </citation>
    <scope>NUCLEOTIDE SEQUENCE</scope>
    <source>
        <strain evidence="3">MCA 3950</strain>
    </source>
</reference>
<sequence>MRFGRHIETVVEISRSTRSLPMALLATTLCELMKGIVVGMLWMQNVHLGVPPGELVKKINPEYRAMFFNSKGGPQKIKSPPFLLSACSRTIPAYKLRLGALARSGSSVITCCIAVDSRFVATAKTISSHSRFPLLDLAIWFHENEGTFEAMFYMIPDSSYKQMFIEFLKWMLRWLPEERASIDELRGDP</sequence>
<evidence type="ECO:0000313" key="2">
    <source>
        <dbReference type="EMBL" id="KAG7439086.1"/>
    </source>
</evidence>
<protein>
    <submittedName>
        <fullName evidence="3">Uncharacterized protein</fullName>
    </submittedName>
</protein>
<dbReference type="EMBL" id="MU250580">
    <property type="protein sequence ID" value="KAG7439950.1"/>
    <property type="molecule type" value="Genomic_DNA"/>
</dbReference>
<keyword evidence="4" id="KW-1185">Reference proteome</keyword>
<dbReference type="Proteomes" id="UP000812287">
    <property type="component" value="Unassembled WGS sequence"/>
</dbReference>
<organism evidence="3 4">
    <name type="scientific">Guyanagaster necrorhizus</name>
    <dbReference type="NCBI Taxonomy" id="856835"/>
    <lineage>
        <taxon>Eukaryota</taxon>
        <taxon>Fungi</taxon>
        <taxon>Dikarya</taxon>
        <taxon>Basidiomycota</taxon>
        <taxon>Agaricomycotina</taxon>
        <taxon>Agaricomycetes</taxon>
        <taxon>Agaricomycetidae</taxon>
        <taxon>Agaricales</taxon>
        <taxon>Marasmiineae</taxon>
        <taxon>Physalacriaceae</taxon>
        <taxon>Guyanagaster</taxon>
    </lineage>
</organism>
<comment type="caution">
    <text evidence="3">The sequence shown here is derived from an EMBL/GenBank/DDBJ whole genome shotgun (WGS) entry which is preliminary data.</text>
</comment>
<dbReference type="EMBL" id="MU250635">
    <property type="protein sequence ID" value="KAG7439086.1"/>
    <property type="molecule type" value="Genomic_DNA"/>
</dbReference>
<evidence type="ECO:0000313" key="4">
    <source>
        <dbReference type="Proteomes" id="UP000812287"/>
    </source>
</evidence>
<name>A0A9P7VGG8_9AGAR</name>
<accession>A0A9P7VGG8</accession>
<gene>
    <name evidence="3" type="ORF">BT62DRAFT_1013302</name>
    <name evidence="2" type="ORF">BT62DRAFT_1014396</name>
    <name evidence="1" type="ORF">BT62DRAFT_1014432</name>
</gene>
<dbReference type="OrthoDB" id="5979581at2759"/>
<evidence type="ECO:0000313" key="3">
    <source>
        <dbReference type="EMBL" id="KAG7439950.1"/>
    </source>
</evidence>
<evidence type="ECO:0000313" key="1">
    <source>
        <dbReference type="EMBL" id="KAG7439072.1"/>
    </source>
</evidence>
<dbReference type="EMBL" id="MU250645">
    <property type="protein sequence ID" value="KAG7439072.1"/>
    <property type="molecule type" value="Genomic_DNA"/>
</dbReference>
<dbReference type="RefSeq" id="XP_043033450.1">
    <property type="nucleotide sequence ID" value="XM_043178037.1"/>
</dbReference>